<reference evidence="2 3" key="1">
    <citation type="submission" date="2021-03" db="EMBL/GenBank/DDBJ databases">
        <title>Genomic Encyclopedia of Type Strains, Phase IV (KMG-IV): sequencing the most valuable type-strain genomes for metagenomic binning, comparative biology and taxonomic classification.</title>
        <authorList>
            <person name="Goeker M."/>
        </authorList>
    </citation>
    <scope>NUCLEOTIDE SEQUENCE [LARGE SCALE GENOMIC DNA]</scope>
    <source>
        <strain evidence="2 3">DSM 41954</strain>
    </source>
</reference>
<dbReference type="EMBL" id="JAGGLR010000002">
    <property type="protein sequence ID" value="MBP2059745.1"/>
    <property type="molecule type" value="Genomic_DNA"/>
</dbReference>
<evidence type="ECO:0000256" key="1">
    <source>
        <dbReference type="SAM" id="MobiDB-lite"/>
    </source>
</evidence>
<feature type="region of interest" description="Disordered" evidence="1">
    <location>
        <begin position="38"/>
        <end position="104"/>
    </location>
</feature>
<accession>A0ABS4MJ75</accession>
<evidence type="ECO:0000313" key="2">
    <source>
        <dbReference type="EMBL" id="MBP2059745.1"/>
    </source>
</evidence>
<evidence type="ECO:0000313" key="3">
    <source>
        <dbReference type="Proteomes" id="UP000756710"/>
    </source>
</evidence>
<keyword evidence="3" id="KW-1185">Reference proteome</keyword>
<gene>
    <name evidence="2" type="ORF">J2Z30_000743</name>
</gene>
<dbReference type="Proteomes" id="UP000756710">
    <property type="component" value="Unassembled WGS sequence"/>
</dbReference>
<proteinExistence type="predicted"/>
<protein>
    <submittedName>
        <fullName evidence="2">Uncharacterized protein</fullName>
    </submittedName>
</protein>
<comment type="caution">
    <text evidence="2">The sequence shown here is derived from an EMBL/GenBank/DDBJ whole genome shotgun (WGS) entry which is preliminary data.</text>
</comment>
<organism evidence="2 3">
    <name type="scientific">Streptomyces iranensis</name>
    <dbReference type="NCBI Taxonomy" id="576784"/>
    <lineage>
        <taxon>Bacteria</taxon>
        <taxon>Bacillati</taxon>
        <taxon>Actinomycetota</taxon>
        <taxon>Actinomycetes</taxon>
        <taxon>Kitasatosporales</taxon>
        <taxon>Streptomycetaceae</taxon>
        <taxon>Streptomyces</taxon>
        <taxon>Streptomyces violaceusniger group</taxon>
    </lineage>
</organism>
<sequence>MRTLSRIADKASSCVAPCRTVMHPVCPNNKVIVVWTGRRADRGRGGPRGPSAALPPVMPPPRAVGPATARGGGAGRATPRGLSRAGCSPCVRPSRASGRSRSRR</sequence>
<name>A0ABS4MJ75_9ACTN</name>